<keyword evidence="2 5" id="KW-0547">Nucleotide-binding</keyword>
<dbReference type="Gene3D" id="1.25.40.10">
    <property type="entry name" value="Tetratricopeptide repeat domain"/>
    <property type="match status" value="3"/>
</dbReference>
<evidence type="ECO:0000256" key="6">
    <source>
        <dbReference type="SAM" id="MobiDB-lite"/>
    </source>
</evidence>
<dbReference type="GO" id="GO:0005524">
    <property type="term" value="F:ATP binding"/>
    <property type="evidence" value="ECO:0007669"/>
    <property type="project" value="UniProtKB-UniRule"/>
</dbReference>
<dbReference type="SUPFAM" id="SSF48452">
    <property type="entry name" value="TPR-like"/>
    <property type="match status" value="3"/>
</dbReference>
<evidence type="ECO:0000259" key="8">
    <source>
        <dbReference type="PROSITE" id="PS50011"/>
    </source>
</evidence>
<keyword evidence="4 5" id="KW-0067">ATP-binding</keyword>
<dbReference type="SUPFAM" id="SSF56112">
    <property type="entry name" value="Protein kinase-like (PK-like)"/>
    <property type="match status" value="1"/>
</dbReference>
<evidence type="ECO:0000256" key="4">
    <source>
        <dbReference type="ARBA" id="ARBA00022840"/>
    </source>
</evidence>
<evidence type="ECO:0000256" key="1">
    <source>
        <dbReference type="ARBA" id="ARBA00022679"/>
    </source>
</evidence>
<feature type="binding site" evidence="5">
    <location>
        <position position="111"/>
    </location>
    <ligand>
        <name>ATP</name>
        <dbReference type="ChEBI" id="CHEBI:30616"/>
    </ligand>
</feature>
<dbReference type="RefSeq" id="WP_186745100.1">
    <property type="nucleotide sequence ID" value="NZ_CP060394.1"/>
</dbReference>
<sequence>MLSADEWHALSPHLDKALGLNDEERSIWLTRLRAREPAIARQLETLLCEHQILTEKSFLERRSVALPRGAAAAGETVGTYKLLSQIGRGGMSSVWLAKRVDGRFERHVVVKFLHIALMGKVGEERFKREGRILGLLTHANIAELIDAGVSQNGQPFLVLEYVDGDHIDRYCDEHKLNIHLRIRLFLDVLAAVALAHANLIVHRDLKPSNVLVRNDGQVKLLDFGIAKLLESEEQVGQATQLTVEGGRAMTPEYAAPEQLNDQGVTTATDVYALGVLLFRLLTGHHPTGTSPSTPAELIKAIVDTEPMRLSDAATMRRPDNETPITNAEKRSATPDKLSRSLRGDLDTIVAKALKKEPKERYASVTAFAEDLRRYLRSQPINARPDTLVYRITKFVRRNRTVVVLAMLAVVASMAGVIGTLIQSRTARAERDFAFGQLSRAEAVNDLNEILLSDAAPSGKPFTVNDLLMRAEHIAERQENKHDPQRVEMLISLGRQYNVLDEQAKSRHLLSEAYELSRQLTDRSIRARASCALASAVALTGEHVRAEKLVEEGLNELGQELRFAPDQMFCLIRGTEVARERGDSREAVTRVEAAQKVQKRLPFESGLVNSQLLMDMAESYRYAGRYEEANAAFARASAQLTALGRDETQTAVTLLNNWGTLLVLAGRPRDSEIVLWRAIEISRDGQTEDAVAPMLLVNYARSLHELHQFDKAADYAERGYAKAKESGAEVVVGQSLLLRALIYTDRKDLGRATAMLNEVEPRLRRGLPPGHIAFATLASNRALIAQARGDLSAALEDSNEAVAISEAAMKAGHLGGDYLPIFLARRSDVELQLGHLDQAEADATRGLSMLQASAQVGMFSSTLGHTYFTLGKVLQAEGKSQEAHIAFRSAAEHLQSALGPDHVDTRSALQLAESGSLQPMSFR</sequence>
<evidence type="ECO:0000256" key="7">
    <source>
        <dbReference type="SAM" id="Phobius"/>
    </source>
</evidence>
<dbReference type="PROSITE" id="PS00108">
    <property type="entry name" value="PROTEIN_KINASE_ST"/>
    <property type="match status" value="1"/>
</dbReference>
<dbReference type="GO" id="GO:0004674">
    <property type="term" value="F:protein serine/threonine kinase activity"/>
    <property type="evidence" value="ECO:0007669"/>
    <property type="project" value="TreeGrafter"/>
</dbReference>
<evidence type="ECO:0000313" key="9">
    <source>
        <dbReference type="EMBL" id="QNI33574.1"/>
    </source>
</evidence>
<organism evidence="9 10">
    <name type="scientific">Alloacidobacterium dinghuense</name>
    <dbReference type="NCBI Taxonomy" id="2763107"/>
    <lineage>
        <taxon>Bacteria</taxon>
        <taxon>Pseudomonadati</taxon>
        <taxon>Acidobacteriota</taxon>
        <taxon>Terriglobia</taxon>
        <taxon>Terriglobales</taxon>
        <taxon>Acidobacteriaceae</taxon>
        <taxon>Alloacidobacterium</taxon>
    </lineage>
</organism>
<dbReference type="InterPro" id="IPR000719">
    <property type="entry name" value="Prot_kinase_dom"/>
</dbReference>
<evidence type="ECO:0000256" key="3">
    <source>
        <dbReference type="ARBA" id="ARBA00022777"/>
    </source>
</evidence>
<keyword evidence="7" id="KW-0472">Membrane</keyword>
<feature type="region of interest" description="Disordered" evidence="6">
    <location>
        <begin position="313"/>
        <end position="338"/>
    </location>
</feature>
<protein>
    <submittedName>
        <fullName evidence="9">Protein kinase</fullName>
    </submittedName>
</protein>
<evidence type="ECO:0000256" key="5">
    <source>
        <dbReference type="PROSITE-ProRule" id="PRU10141"/>
    </source>
</evidence>
<feature type="domain" description="Protein kinase" evidence="8">
    <location>
        <begin position="80"/>
        <end position="375"/>
    </location>
</feature>
<dbReference type="PROSITE" id="PS50011">
    <property type="entry name" value="PROTEIN_KINASE_DOM"/>
    <property type="match status" value="1"/>
</dbReference>
<dbReference type="Gene3D" id="1.10.510.10">
    <property type="entry name" value="Transferase(Phosphotransferase) domain 1"/>
    <property type="match status" value="1"/>
</dbReference>
<dbReference type="PANTHER" id="PTHR43289">
    <property type="entry name" value="MITOGEN-ACTIVATED PROTEIN KINASE KINASE KINASE 20-RELATED"/>
    <property type="match status" value="1"/>
</dbReference>
<proteinExistence type="predicted"/>
<dbReference type="EMBL" id="CP060394">
    <property type="protein sequence ID" value="QNI33574.1"/>
    <property type="molecule type" value="Genomic_DNA"/>
</dbReference>
<keyword evidence="7" id="KW-1133">Transmembrane helix</keyword>
<dbReference type="Pfam" id="PF00069">
    <property type="entry name" value="Pkinase"/>
    <property type="match status" value="1"/>
</dbReference>
<dbReference type="KEGG" id="adin:H7849_06425"/>
<feature type="transmembrane region" description="Helical" evidence="7">
    <location>
        <begin position="400"/>
        <end position="421"/>
    </location>
</feature>
<dbReference type="PROSITE" id="PS00107">
    <property type="entry name" value="PROTEIN_KINASE_ATP"/>
    <property type="match status" value="1"/>
</dbReference>
<evidence type="ECO:0000256" key="2">
    <source>
        <dbReference type="ARBA" id="ARBA00022741"/>
    </source>
</evidence>
<dbReference type="InterPro" id="IPR011009">
    <property type="entry name" value="Kinase-like_dom_sf"/>
</dbReference>
<feature type="compositionally biased region" description="Basic and acidic residues" evidence="6">
    <location>
        <begin position="327"/>
        <end position="338"/>
    </location>
</feature>
<dbReference type="InterPro" id="IPR017441">
    <property type="entry name" value="Protein_kinase_ATP_BS"/>
</dbReference>
<evidence type="ECO:0000313" key="10">
    <source>
        <dbReference type="Proteomes" id="UP000515312"/>
    </source>
</evidence>
<keyword evidence="1" id="KW-0808">Transferase</keyword>
<dbReference type="InterPro" id="IPR011990">
    <property type="entry name" value="TPR-like_helical_dom_sf"/>
</dbReference>
<dbReference type="InterPro" id="IPR019734">
    <property type="entry name" value="TPR_rpt"/>
</dbReference>
<gene>
    <name evidence="9" type="ORF">H7849_06425</name>
</gene>
<dbReference type="Gene3D" id="3.30.200.20">
    <property type="entry name" value="Phosphorylase Kinase, domain 1"/>
    <property type="match status" value="1"/>
</dbReference>
<dbReference type="SMART" id="SM00220">
    <property type="entry name" value="S_TKc"/>
    <property type="match status" value="1"/>
</dbReference>
<reference evidence="9 10" key="1">
    <citation type="submission" date="2020-08" db="EMBL/GenBank/DDBJ databases">
        <title>Edaphobacter telluris sp. nov. and Acidobacterium dinghuensis sp. nov., two acidobacteria isolated from forest soil.</title>
        <authorList>
            <person name="Fu J."/>
            <person name="Qiu L."/>
        </authorList>
    </citation>
    <scope>NUCLEOTIDE SEQUENCE [LARGE SCALE GENOMIC DNA]</scope>
    <source>
        <strain evidence="9">4Y35</strain>
    </source>
</reference>
<dbReference type="SMART" id="SM00028">
    <property type="entry name" value="TPR"/>
    <property type="match status" value="7"/>
</dbReference>
<name>A0A7G8BM04_9BACT</name>
<keyword evidence="7" id="KW-0812">Transmembrane</keyword>
<keyword evidence="10" id="KW-1185">Reference proteome</keyword>
<keyword evidence="3 9" id="KW-0418">Kinase</keyword>
<dbReference type="PANTHER" id="PTHR43289:SF34">
    <property type="entry name" value="SERINE_THREONINE-PROTEIN KINASE YBDM-RELATED"/>
    <property type="match status" value="1"/>
</dbReference>
<dbReference type="Proteomes" id="UP000515312">
    <property type="component" value="Chromosome"/>
</dbReference>
<dbReference type="AlphaFoldDB" id="A0A7G8BM04"/>
<dbReference type="CDD" id="cd14014">
    <property type="entry name" value="STKc_PknB_like"/>
    <property type="match status" value="1"/>
</dbReference>
<dbReference type="InterPro" id="IPR008271">
    <property type="entry name" value="Ser/Thr_kinase_AS"/>
</dbReference>
<accession>A0A7G8BM04</accession>